<dbReference type="EMBL" id="GL996527">
    <property type="protein sequence ID" value="EGV62956.1"/>
    <property type="molecule type" value="Genomic_DNA"/>
</dbReference>
<dbReference type="HOGENOM" id="CLU_003977_0_0_1"/>
<feature type="region of interest" description="Disordered" evidence="8">
    <location>
        <begin position="1"/>
        <end position="48"/>
    </location>
</feature>
<feature type="compositionally biased region" description="Low complexity" evidence="8">
    <location>
        <begin position="14"/>
        <end position="27"/>
    </location>
</feature>
<evidence type="ECO:0000256" key="1">
    <source>
        <dbReference type="ARBA" id="ARBA00004123"/>
    </source>
</evidence>
<dbReference type="AlphaFoldDB" id="G3B9M2"/>
<gene>
    <name evidence="11" type="ORF">CANTEDRAFT_125270</name>
</gene>
<dbReference type="CDD" id="cd12148">
    <property type="entry name" value="fungal_TF_MHR"/>
    <property type="match status" value="1"/>
</dbReference>
<dbReference type="GO" id="GO:0000981">
    <property type="term" value="F:DNA-binding transcription factor activity, RNA polymerase II-specific"/>
    <property type="evidence" value="ECO:0007669"/>
    <property type="project" value="InterPro"/>
</dbReference>
<dbReference type="SUPFAM" id="SSF57667">
    <property type="entry name" value="beta-beta-alpha zinc fingers"/>
    <property type="match status" value="1"/>
</dbReference>
<dbReference type="EMBL" id="GL996527">
    <property type="protein sequence ID" value="EGV62957.1"/>
    <property type="molecule type" value="Genomic_DNA"/>
</dbReference>
<dbReference type="FunFam" id="3.30.160.60:FF:002058">
    <property type="entry name" value="YML081W-like protein"/>
    <property type="match status" value="1"/>
</dbReference>
<sequence length="1053" mass="120941">MSDHISTISDSLVSPVSPVRARSSSASKGTQPIPKKSQQIKTDKPRPHICSTCTRAFARLEHLKRHERSHTNEKPFQCAACGRCFARRDLVLRHQQKLHTNLPNIMGRTGKDGAEGPSMNNEHIIVLPNNTEPNAALPIPLSVAHRSVKSVSAGSSVPAARRSVFSDNKELFPRHSSYSAASSTSYGPMKESFNAIREETTIDNVEFSTPQLNHIDLNFDWNTIESLDLQNSVGHHLNDYGLSFRKDASNMINKNTATPSDYEPSPHTQENYRSPNFKFDSKRRKVDDISPNGTPATSANSKDMNLELDGLSHFKIDMDIHKHNDKGRHHSTPGSVGTPASMKGPLSTQSQGHASQGQFGQIHSNSPMHAMPREHESISDNGDWLQEIINTPYEPVFSNDTAASPKMFDEITSLFKTRQSDLSKHMHSDHHDLQASQHQIPMGNNNQIPNNEDHEKIDANINSYFICDEVRERIMVMSNLSDMQFPKVDELNNYMKLYEKEFNKYFPFIHLPSLRNPMVDKFENIPLLLAMTSIGALYSYNDANTLLLFNLSKYHIQNFFEKEVTLDNLQFKKVPLMAHQCLVLHIFISMFLNEPPMIDITSRQMKSMVGLIKSTNFHKPLDKFLVPPKSIIHLKTNDQNMNIGDVEYDHDTGLVQTNFDYFIMAQSRIRTIFVFYMLQQVRTSTLLDLSILLNGSTISSGNYCCNENLWKCENSSQWLGELMKMNNKQNIIDLSNNGTLNDLIVNLNKFKTMKLSFFNLLCLMVYVHERIQEQFGKLKQQHQNHHHNQFDYINWKLNNQGLKDLLKSWEMNFIKNDGVLIINDMNRHLLSEHNELKLILPMYHLAKIKICVNLTPIIERVVYKDWENMNNYLDHLHLDFDGLKESISYSIDTMDLWNQNILEVNNSIENNLRTPVFFVTCMFVSILLISQFLYYIEQINDKDYGIQLGVTEKILWLKCERILKKCEKTISLNYTQQNLFAEEYENYESIRKLIETNSNSKLIVNSLKLIKLSNKCLFLGVRILADAPIWPLAMGFAEALKNRANYISRTNQI</sequence>
<dbReference type="InterPro" id="IPR036236">
    <property type="entry name" value="Znf_C2H2_sf"/>
</dbReference>
<dbReference type="OrthoDB" id="6077919at2759"/>
<dbReference type="GO" id="GO:0000978">
    <property type="term" value="F:RNA polymerase II cis-regulatory region sequence-specific DNA binding"/>
    <property type="evidence" value="ECO:0007669"/>
    <property type="project" value="InterPro"/>
</dbReference>
<reference evidence="11 12" key="1">
    <citation type="journal article" date="2011" name="Proc. Natl. Acad. Sci. U.S.A.">
        <title>Comparative genomics of xylose-fermenting fungi for enhanced biofuel production.</title>
        <authorList>
            <person name="Wohlbach D.J."/>
            <person name="Kuo A."/>
            <person name="Sato T.K."/>
            <person name="Potts K.M."/>
            <person name="Salamov A.A."/>
            <person name="LaButti K.M."/>
            <person name="Sun H."/>
            <person name="Clum A."/>
            <person name="Pangilinan J.L."/>
            <person name="Lindquist E.A."/>
            <person name="Lucas S."/>
            <person name="Lapidus A."/>
            <person name="Jin M."/>
            <person name="Gunawan C."/>
            <person name="Balan V."/>
            <person name="Dale B.E."/>
            <person name="Jeffries T.W."/>
            <person name="Zinkel R."/>
            <person name="Barry K.W."/>
            <person name="Grigoriev I.V."/>
            <person name="Gasch A.P."/>
        </authorList>
    </citation>
    <scope>NUCLEOTIDE SEQUENCE [LARGE SCALE GENOMIC DNA]</scope>
    <source>
        <strain evidence="11">ATCC 10573</strain>
        <strain evidence="12">ATCC 10573 / BCRC 21748 / CBS 615 / JCM 9827 / NBRC 10315 / NRRL Y-1498 / VKM Y-70</strain>
    </source>
</reference>
<feature type="domain" description="C2H2-type" evidence="10">
    <location>
        <begin position="48"/>
        <end position="75"/>
    </location>
</feature>
<dbReference type="Proteomes" id="UP000000707">
    <property type="component" value="Unassembled WGS sequence"/>
</dbReference>
<evidence type="ECO:0000256" key="3">
    <source>
        <dbReference type="ARBA" id="ARBA00022737"/>
    </source>
</evidence>
<evidence type="ECO:0000256" key="8">
    <source>
        <dbReference type="SAM" id="MobiDB-lite"/>
    </source>
</evidence>
<keyword evidence="9" id="KW-1133">Transmembrane helix</keyword>
<evidence type="ECO:0000256" key="7">
    <source>
        <dbReference type="PROSITE-ProRule" id="PRU00042"/>
    </source>
</evidence>
<evidence type="ECO:0000256" key="5">
    <source>
        <dbReference type="ARBA" id="ARBA00022833"/>
    </source>
</evidence>
<dbReference type="FunFam" id="3.30.160.60:FF:000446">
    <property type="entry name" value="Zinc finger protein"/>
    <property type="match status" value="1"/>
</dbReference>
<feature type="compositionally biased region" description="Polar residues" evidence="8">
    <location>
        <begin position="1"/>
        <end position="12"/>
    </location>
</feature>
<feature type="region of interest" description="Disordered" evidence="8">
    <location>
        <begin position="252"/>
        <end position="304"/>
    </location>
</feature>
<evidence type="ECO:0000313" key="11">
    <source>
        <dbReference type="EMBL" id="EGV62957.1"/>
    </source>
</evidence>
<dbReference type="GO" id="GO:0000785">
    <property type="term" value="C:chromatin"/>
    <property type="evidence" value="ECO:0007669"/>
    <property type="project" value="TreeGrafter"/>
</dbReference>
<dbReference type="GO" id="GO:0005634">
    <property type="term" value="C:nucleus"/>
    <property type="evidence" value="ECO:0007669"/>
    <property type="project" value="UniProtKB-SubCell"/>
</dbReference>
<evidence type="ECO:0000256" key="4">
    <source>
        <dbReference type="ARBA" id="ARBA00022771"/>
    </source>
</evidence>
<keyword evidence="9" id="KW-0812">Transmembrane</keyword>
<dbReference type="PROSITE" id="PS50157">
    <property type="entry name" value="ZINC_FINGER_C2H2_2"/>
    <property type="match status" value="2"/>
</dbReference>
<feature type="compositionally biased region" description="Polar residues" evidence="8">
    <location>
        <begin position="346"/>
        <end position="367"/>
    </location>
</feature>
<comment type="subcellular location">
    <subcellularLocation>
        <location evidence="1">Nucleus</location>
    </subcellularLocation>
</comment>
<keyword evidence="4 7" id="KW-0863">Zinc-finger</keyword>
<feature type="compositionally biased region" description="Polar residues" evidence="8">
    <location>
        <begin position="434"/>
        <end position="450"/>
    </location>
</feature>
<keyword evidence="5" id="KW-0862">Zinc</keyword>
<dbReference type="eggNOG" id="KOG1721">
    <property type="taxonomic scope" value="Eukaryota"/>
</dbReference>
<keyword evidence="9" id="KW-0472">Membrane</keyword>
<dbReference type="STRING" id="590646.G3B9M2"/>
<dbReference type="InterPro" id="IPR013087">
    <property type="entry name" value="Znf_C2H2_type"/>
</dbReference>
<keyword evidence="2" id="KW-0479">Metal-binding</keyword>
<dbReference type="PANTHER" id="PTHR40626:SF13">
    <property type="entry name" value="RESPIRATION FACTOR 2-RELATED"/>
    <property type="match status" value="1"/>
</dbReference>
<dbReference type="PROSITE" id="PS00028">
    <property type="entry name" value="ZINC_FINGER_C2H2_1"/>
    <property type="match status" value="2"/>
</dbReference>
<evidence type="ECO:0000256" key="6">
    <source>
        <dbReference type="ARBA" id="ARBA00023242"/>
    </source>
</evidence>
<dbReference type="SMART" id="SM00355">
    <property type="entry name" value="ZnF_C2H2"/>
    <property type="match status" value="2"/>
</dbReference>
<feature type="compositionally biased region" description="Polar residues" evidence="8">
    <location>
        <begin position="291"/>
        <end position="303"/>
    </location>
</feature>
<keyword evidence="12" id="KW-1185">Reference proteome</keyword>
<dbReference type="Gene3D" id="3.30.160.60">
    <property type="entry name" value="Classic Zinc Finger"/>
    <property type="match status" value="2"/>
</dbReference>
<organism evidence="12">
    <name type="scientific">Candida tenuis (strain ATCC 10573 / BCRC 21748 / CBS 615 / JCM 9827 / NBRC 10315 / NRRL Y-1498 / VKM Y-70)</name>
    <name type="common">Yeast</name>
    <name type="synonym">Yamadazyma tenuis</name>
    <dbReference type="NCBI Taxonomy" id="590646"/>
    <lineage>
        <taxon>Eukaryota</taxon>
        <taxon>Fungi</taxon>
        <taxon>Dikarya</taxon>
        <taxon>Ascomycota</taxon>
        <taxon>Saccharomycotina</taxon>
        <taxon>Pichiomycetes</taxon>
        <taxon>Debaryomycetaceae</taxon>
        <taxon>Yamadazyma</taxon>
    </lineage>
</organism>
<dbReference type="InterPro" id="IPR051059">
    <property type="entry name" value="VerF-like"/>
</dbReference>
<name>G3B9M2_CANTC</name>
<feature type="region of interest" description="Disordered" evidence="8">
    <location>
        <begin position="323"/>
        <end position="379"/>
    </location>
</feature>
<feature type="region of interest" description="Disordered" evidence="8">
    <location>
        <begin position="431"/>
        <end position="451"/>
    </location>
</feature>
<accession>G3B9M2</accession>
<evidence type="ECO:0000259" key="10">
    <source>
        <dbReference type="PROSITE" id="PS50157"/>
    </source>
</evidence>
<evidence type="ECO:0000256" key="2">
    <source>
        <dbReference type="ARBA" id="ARBA00022723"/>
    </source>
</evidence>
<protein>
    <recommendedName>
        <fullName evidence="10">C2H2-type domain-containing protein</fullName>
    </recommendedName>
</protein>
<evidence type="ECO:0000256" key="9">
    <source>
        <dbReference type="SAM" id="Phobius"/>
    </source>
</evidence>
<evidence type="ECO:0000313" key="12">
    <source>
        <dbReference type="Proteomes" id="UP000000707"/>
    </source>
</evidence>
<feature type="transmembrane region" description="Helical" evidence="9">
    <location>
        <begin position="916"/>
        <end position="936"/>
    </location>
</feature>
<proteinExistence type="predicted"/>
<dbReference type="GO" id="GO:0008270">
    <property type="term" value="F:zinc ion binding"/>
    <property type="evidence" value="ECO:0007669"/>
    <property type="project" value="UniProtKB-KW"/>
</dbReference>
<keyword evidence="6" id="KW-0539">Nucleus</keyword>
<feature type="domain" description="C2H2-type" evidence="10">
    <location>
        <begin position="76"/>
        <end position="104"/>
    </location>
</feature>
<keyword evidence="3" id="KW-0677">Repeat</keyword>
<dbReference type="PANTHER" id="PTHR40626">
    <property type="entry name" value="MIP31509P"/>
    <property type="match status" value="1"/>
</dbReference>